<dbReference type="Pfam" id="PF03364">
    <property type="entry name" value="Polyketide_cyc"/>
    <property type="match status" value="1"/>
</dbReference>
<proteinExistence type="predicted"/>
<dbReference type="InterPro" id="IPR005031">
    <property type="entry name" value="COQ10_START"/>
</dbReference>
<name>X1A535_9ZZZZ</name>
<evidence type="ECO:0000259" key="1">
    <source>
        <dbReference type="Pfam" id="PF03364"/>
    </source>
</evidence>
<dbReference type="GO" id="GO:0048039">
    <property type="term" value="F:ubiquinone binding"/>
    <property type="evidence" value="ECO:0007669"/>
    <property type="project" value="InterPro"/>
</dbReference>
<protein>
    <recommendedName>
        <fullName evidence="1">Coenzyme Q-binding protein COQ10 START domain-containing protein</fullName>
    </recommendedName>
</protein>
<dbReference type="Gene3D" id="3.30.530.20">
    <property type="match status" value="1"/>
</dbReference>
<dbReference type="InterPro" id="IPR023393">
    <property type="entry name" value="START-like_dom_sf"/>
</dbReference>
<feature type="domain" description="Coenzyme Q-binding protein COQ10 START" evidence="1">
    <location>
        <begin position="10"/>
        <end position="134"/>
    </location>
</feature>
<accession>X1A535</accession>
<gene>
    <name evidence="2" type="ORF">S01H4_17864</name>
</gene>
<organism evidence="2">
    <name type="scientific">marine sediment metagenome</name>
    <dbReference type="NCBI Taxonomy" id="412755"/>
    <lineage>
        <taxon>unclassified sequences</taxon>
        <taxon>metagenomes</taxon>
        <taxon>ecological metagenomes</taxon>
    </lineage>
</organism>
<dbReference type="InterPro" id="IPR044996">
    <property type="entry name" value="COQ10-like"/>
</dbReference>
<evidence type="ECO:0000313" key="2">
    <source>
        <dbReference type="EMBL" id="GAG65287.1"/>
    </source>
</evidence>
<dbReference type="GO" id="GO:0045333">
    <property type="term" value="P:cellular respiration"/>
    <property type="evidence" value="ECO:0007669"/>
    <property type="project" value="InterPro"/>
</dbReference>
<dbReference type="AlphaFoldDB" id="X1A535"/>
<reference evidence="2" key="1">
    <citation type="journal article" date="2014" name="Front. Microbiol.">
        <title>High frequency of phylogenetically diverse reductive dehalogenase-homologous genes in deep subseafloor sedimentary metagenomes.</title>
        <authorList>
            <person name="Kawai M."/>
            <person name="Futagami T."/>
            <person name="Toyoda A."/>
            <person name="Takaki Y."/>
            <person name="Nishi S."/>
            <person name="Hori S."/>
            <person name="Arai W."/>
            <person name="Tsubouchi T."/>
            <person name="Morono Y."/>
            <person name="Uchiyama I."/>
            <person name="Ito T."/>
            <person name="Fujiyama A."/>
            <person name="Inagaki F."/>
            <person name="Takami H."/>
        </authorList>
    </citation>
    <scope>NUCLEOTIDE SEQUENCE</scope>
    <source>
        <strain evidence="2">Expedition CK06-06</strain>
    </source>
</reference>
<dbReference type="EMBL" id="BART01007890">
    <property type="protein sequence ID" value="GAG65287.1"/>
    <property type="molecule type" value="Genomic_DNA"/>
</dbReference>
<dbReference type="SUPFAM" id="SSF55961">
    <property type="entry name" value="Bet v1-like"/>
    <property type="match status" value="1"/>
</dbReference>
<dbReference type="PANTHER" id="PTHR12901">
    <property type="entry name" value="SPERM PROTEIN HOMOLOG"/>
    <property type="match status" value="1"/>
</dbReference>
<dbReference type="PANTHER" id="PTHR12901:SF10">
    <property type="entry name" value="COENZYME Q-BINDING PROTEIN COQ10, MITOCHONDRIAL"/>
    <property type="match status" value="1"/>
</dbReference>
<sequence>MPDIQRVEIVPYTPAEMYDLVNDIKNYPEFIPWCNHTDVLKQDEDEIQATLHFEGAGFTKSFTTHNRLQKNKMVEIRLINGPFKHMEGFWRFDVDGDNGCKIMLDLEFELAGGLLSLAFGPIFHQVANTLVDAFSKRAKEVYGER</sequence>
<comment type="caution">
    <text evidence="2">The sequence shown here is derived from an EMBL/GenBank/DDBJ whole genome shotgun (WGS) entry which is preliminary data.</text>
</comment>
<dbReference type="CDD" id="cd07813">
    <property type="entry name" value="COQ10p_like"/>
    <property type="match status" value="1"/>
</dbReference>